<feature type="compositionally biased region" description="Acidic residues" evidence="1">
    <location>
        <begin position="160"/>
        <end position="176"/>
    </location>
</feature>
<evidence type="ECO:0000256" key="1">
    <source>
        <dbReference type="SAM" id="MobiDB-lite"/>
    </source>
</evidence>
<proteinExistence type="predicted"/>
<organism evidence="3">
    <name type="scientific">marine metagenome</name>
    <dbReference type="NCBI Taxonomy" id="408172"/>
    <lineage>
        <taxon>unclassified sequences</taxon>
        <taxon>metagenomes</taxon>
        <taxon>ecological metagenomes</taxon>
    </lineage>
</organism>
<keyword evidence="2" id="KW-0812">Transmembrane</keyword>
<feature type="compositionally biased region" description="Basic residues" evidence="1">
    <location>
        <begin position="222"/>
        <end position="238"/>
    </location>
</feature>
<feature type="region of interest" description="Disordered" evidence="1">
    <location>
        <begin position="197"/>
        <end position="257"/>
    </location>
</feature>
<protein>
    <submittedName>
        <fullName evidence="3">Uncharacterized protein</fullName>
    </submittedName>
</protein>
<keyword evidence="2" id="KW-1133">Transmembrane helix</keyword>
<gene>
    <name evidence="3" type="ORF">METZ01_LOCUS326889</name>
</gene>
<reference evidence="3" key="1">
    <citation type="submission" date="2018-05" db="EMBL/GenBank/DDBJ databases">
        <authorList>
            <person name="Lanie J.A."/>
            <person name="Ng W.-L."/>
            <person name="Kazmierczak K.M."/>
            <person name="Andrzejewski T.M."/>
            <person name="Davidsen T.M."/>
            <person name="Wayne K.J."/>
            <person name="Tettelin H."/>
            <person name="Glass J.I."/>
            <person name="Rusch D."/>
            <person name="Podicherti R."/>
            <person name="Tsui H.-C.T."/>
            <person name="Winkler M.E."/>
        </authorList>
    </citation>
    <scope>NUCLEOTIDE SEQUENCE</scope>
</reference>
<name>A0A382PMZ0_9ZZZZ</name>
<dbReference type="AlphaFoldDB" id="A0A382PMZ0"/>
<feature type="region of interest" description="Disordered" evidence="1">
    <location>
        <begin position="152"/>
        <end position="176"/>
    </location>
</feature>
<sequence>MDVRFLNDLDNRADCSMCAIPSYQTLGDTEEDTGYDEYVARFYSDSEVFEGYSGDIQFSIIMKNRTGGLLPDASKVLGITIGPASSGSSSSGFSIPELPPVIEDNLLVVGGGILAVIILAILINTFILATEDTTAELYKVKESIDPLSKSLTGVSYETDLPGEEEEKEEEDDDDYTEDILGEEEEEFDESKLLAELTGPQKLQSDDEKEEEPEPPVAEPKKPARKKVVKRTVAKKVVRKAAPPQAAPPQAAPKKPEVNMGEGIISITCPSCEKVHNVDEDTLKFICGCGRRIRLN</sequence>
<feature type="transmembrane region" description="Helical" evidence="2">
    <location>
        <begin position="106"/>
        <end position="129"/>
    </location>
</feature>
<evidence type="ECO:0000256" key="2">
    <source>
        <dbReference type="SAM" id="Phobius"/>
    </source>
</evidence>
<keyword evidence="2" id="KW-0472">Membrane</keyword>
<dbReference type="EMBL" id="UINC01108149">
    <property type="protein sequence ID" value="SVC74035.1"/>
    <property type="molecule type" value="Genomic_DNA"/>
</dbReference>
<evidence type="ECO:0000313" key="3">
    <source>
        <dbReference type="EMBL" id="SVC74035.1"/>
    </source>
</evidence>
<accession>A0A382PMZ0</accession>